<reference evidence="1" key="2">
    <citation type="journal article" date="2015" name="Data Brief">
        <title>Shoot transcriptome of the giant reed, Arundo donax.</title>
        <authorList>
            <person name="Barrero R.A."/>
            <person name="Guerrero F.D."/>
            <person name="Moolhuijzen P."/>
            <person name="Goolsby J.A."/>
            <person name="Tidwell J."/>
            <person name="Bellgard S.E."/>
            <person name="Bellgard M.I."/>
        </authorList>
    </citation>
    <scope>NUCLEOTIDE SEQUENCE</scope>
    <source>
        <tissue evidence="1">Shoot tissue taken approximately 20 cm above the soil surface</tissue>
    </source>
</reference>
<organism evidence="1">
    <name type="scientific">Arundo donax</name>
    <name type="common">Giant reed</name>
    <name type="synonym">Donax arundinaceus</name>
    <dbReference type="NCBI Taxonomy" id="35708"/>
    <lineage>
        <taxon>Eukaryota</taxon>
        <taxon>Viridiplantae</taxon>
        <taxon>Streptophyta</taxon>
        <taxon>Embryophyta</taxon>
        <taxon>Tracheophyta</taxon>
        <taxon>Spermatophyta</taxon>
        <taxon>Magnoliopsida</taxon>
        <taxon>Liliopsida</taxon>
        <taxon>Poales</taxon>
        <taxon>Poaceae</taxon>
        <taxon>PACMAD clade</taxon>
        <taxon>Arundinoideae</taxon>
        <taxon>Arundineae</taxon>
        <taxon>Arundo</taxon>
    </lineage>
</organism>
<accession>A0A0A9AZU1</accession>
<reference evidence="1" key="1">
    <citation type="submission" date="2014-09" db="EMBL/GenBank/DDBJ databases">
        <authorList>
            <person name="Magalhaes I.L.F."/>
            <person name="Oliveira U."/>
            <person name="Santos F.R."/>
            <person name="Vidigal T.H.D.A."/>
            <person name="Brescovit A.D."/>
            <person name="Santos A.J."/>
        </authorList>
    </citation>
    <scope>NUCLEOTIDE SEQUENCE</scope>
    <source>
        <tissue evidence="1">Shoot tissue taken approximately 20 cm above the soil surface</tissue>
    </source>
</reference>
<dbReference type="EMBL" id="GBRH01243445">
    <property type="protein sequence ID" value="JAD54450.1"/>
    <property type="molecule type" value="Transcribed_RNA"/>
</dbReference>
<protein>
    <submittedName>
        <fullName evidence="1">Uncharacterized protein</fullName>
    </submittedName>
</protein>
<name>A0A0A9AZU1_ARUDO</name>
<proteinExistence type="predicted"/>
<dbReference type="AlphaFoldDB" id="A0A0A9AZU1"/>
<evidence type="ECO:0000313" key="1">
    <source>
        <dbReference type="EMBL" id="JAD54450.1"/>
    </source>
</evidence>
<sequence length="38" mass="4369">MRTKPVRYQSFTNGVKQGQASFMMSQGRWMNLSGRKAC</sequence>